<dbReference type="InterPro" id="IPR029063">
    <property type="entry name" value="SAM-dependent_MTases_sf"/>
</dbReference>
<evidence type="ECO:0000256" key="3">
    <source>
        <dbReference type="ARBA" id="ARBA00023004"/>
    </source>
</evidence>
<keyword evidence="6" id="KW-1185">Reference proteome</keyword>
<dbReference type="AlphaFoldDB" id="A0A366DXE3"/>
<dbReference type="GO" id="GO:0008168">
    <property type="term" value="F:methyltransferase activity"/>
    <property type="evidence" value="ECO:0007669"/>
    <property type="project" value="UniProtKB-KW"/>
</dbReference>
<keyword evidence="1" id="KW-0479">Metal-binding</keyword>
<keyword evidence="3" id="KW-0408">Iron</keyword>
<dbReference type="InterPro" id="IPR052571">
    <property type="entry name" value="Mt_RNA_Methyltransferase"/>
</dbReference>
<dbReference type="GO" id="GO:0003735">
    <property type="term" value="F:structural constituent of ribosome"/>
    <property type="evidence" value="ECO:0007669"/>
    <property type="project" value="TreeGrafter"/>
</dbReference>
<dbReference type="SUPFAM" id="SSF53335">
    <property type="entry name" value="S-adenosyl-L-methionine-dependent methyltransferases"/>
    <property type="match status" value="1"/>
</dbReference>
<comment type="caution">
    <text evidence="5">The sequence shown here is derived from an EMBL/GenBank/DDBJ whole genome shotgun (WGS) entry which is preliminary data.</text>
</comment>
<dbReference type="Pfam" id="PF09243">
    <property type="entry name" value="Rsm22"/>
    <property type="match status" value="1"/>
</dbReference>
<dbReference type="Gene3D" id="3.40.50.150">
    <property type="entry name" value="Vaccinia Virus protein VP39"/>
    <property type="match status" value="1"/>
</dbReference>
<protein>
    <submittedName>
        <fullName evidence="5">Ribosomal protein RSM22 (Predicted rRNA methylase)</fullName>
    </submittedName>
</protein>
<dbReference type="RefSeq" id="WP_113944639.1">
    <property type="nucleotide sequence ID" value="NZ_JBHEEG010000001.1"/>
</dbReference>
<dbReference type="PANTHER" id="PTHR13184">
    <property type="entry name" value="37S RIBOSOMAL PROTEIN S22"/>
    <property type="match status" value="1"/>
</dbReference>
<evidence type="ECO:0000256" key="2">
    <source>
        <dbReference type="ARBA" id="ARBA00022946"/>
    </source>
</evidence>
<evidence type="ECO:0000313" key="6">
    <source>
        <dbReference type="Proteomes" id="UP000252893"/>
    </source>
</evidence>
<organism evidence="5 6">
    <name type="scientific">Pseudochrobactrum asaccharolyticum</name>
    <dbReference type="NCBI Taxonomy" id="354351"/>
    <lineage>
        <taxon>Bacteria</taxon>
        <taxon>Pseudomonadati</taxon>
        <taxon>Pseudomonadota</taxon>
        <taxon>Alphaproteobacteria</taxon>
        <taxon>Hyphomicrobiales</taxon>
        <taxon>Brucellaceae</taxon>
        <taxon>Pseudochrobactrum</taxon>
    </lineage>
</organism>
<keyword evidence="5" id="KW-0808">Transferase</keyword>
<dbReference type="GO" id="GO:0046872">
    <property type="term" value="F:metal ion binding"/>
    <property type="evidence" value="ECO:0007669"/>
    <property type="project" value="UniProtKB-KW"/>
</dbReference>
<dbReference type="PANTHER" id="PTHR13184:SF5">
    <property type="entry name" value="METHYLTRANSFERASE-LIKE PROTEIN 17, MITOCHONDRIAL"/>
    <property type="match status" value="1"/>
</dbReference>
<dbReference type="Proteomes" id="UP000252893">
    <property type="component" value="Unassembled WGS sequence"/>
</dbReference>
<gene>
    <name evidence="5" type="ORF">DFR47_104125</name>
</gene>
<evidence type="ECO:0000256" key="1">
    <source>
        <dbReference type="ARBA" id="ARBA00022723"/>
    </source>
</evidence>
<name>A0A366DXE3_9HYPH</name>
<dbReference type="OrthoDB" id="9799639at2"/>
<keyword evidence="2" id="KW-0809">Transit peptide</keyword>
<evidence type="ECO:0000313" key="5">
    <source>
        <dbReference type="EMBL" id="RBO94766.1"/>
    </source>
</evidence>
<accession>A0A366DXE3</accession>
<keyword evidence="5" id="KW-0489">Methyltransferase</keyword>
<evidence type="ECO:0000256" key="4">
    <source>
        <dbReference type="ARBA" id="ARBA00023014"/>
    </source>
</evidence>
<dbReference type="GO" id="GO:0051536">
    <property type="term" value="F:iron-sulfur cluster binding"/>
    <property type="evidence" value="ECO:0007669"/>
    <property type="project" value="UniProtKB-KW"/>
</dbReference>
<dbReference type="InterPro" id="IPR015324">
    <property type="entry name" value="Ribosomal_Rsm22-like"/>
</dbReference>
<dbReference type="GO" id="GO:0006412">
    <property type="term" value="P:translation"/>
    <property type="evidence" value="ECO:0007669"/>
    <property type="project" value="InterPro"/>
</dbReference>
<dbReference type="GO" id="GO:0015935">
    <property type="term" value="C:small ribosomal subunit"/>
    <property type="evidence" value="ECO:0007669"/>
    <property type="project" value="TreeGrafter"/>
</dbReference>
<dbReference type="EMBL" id="QNRH01000004">
    <property type="protein sequence ID" value="RBO94766.1"/>
    <property type="molecule type" value="Genomic_DNA"/>
</dbReference>
<keyword evidence="5" id="KW-0689">Ribosomal protein</keyword>
<keyword evidence="5" id="KW-0687">Ribonucleoprotein</keyword>
<reference evidence="5 6" key="1">
    <citation type="submission" date="2018-06" db="EMBL/GenBank/DDBJ databases">
        <title>Genomic Encyclopedia of Type Strains, Phase IV (KMG-IV): sequencing the most valuable type-strain genomes for metagenomic binning, comparative biology and taxonomic classification.</title>
        <authorList>
            <person name="Goeker M."/>
        </authorList>
    </citation>
    <scope>NUCLEOTIDE SEQUENCE [LARGE SCALE GENOMIC DNA]</scope>
    <source>
        <strain evidence="5 6">DSM 25619</strain>
    </source>
</reference>
<dbReference type="GO" id="GO:0032259">
    <property type="term" value="P:methylation"/>
    <property type="evidence" value="ECO:0007669"/>
    <property type="project" value="UniProtKB-KW"/>
</dbReference>
<keyword evidence="4" id="KW-0411">Iron-sulfur</keyword>
<sequence>MELPAALRQVVDAQLQGVALADLQKASAVLSRRYRAETRDGKWHLSDELAAYAYLAARLPATFAAVTSALQETAHLCGEFSPRSHLDIGAGPGTALWAASDVWPEIEQSCLLEGSNAIRAVGEKLSAHAPVADVQWVAADVTTGLKNAQASDLVTLAYVLDELSEAARQQLIAQLWNLTEGVFVIVEPGTPAGWQRILDARAQLQALGAYIVAPCTHSQSCAVQAPDWCHFSRRVARTKIHRMTKEADVPWEDEKFSYLAVSRQPVALGGQRVLMQPKIGGGKVTVKLCHTDGTVAEALITKRDKALFAQARRADWGDLIGIE</sequence>
<proteinExistence type="predicted"/>